<dbReference type="RefSeq" id="XP_003080664.1">
    <property type="nucleotide sequence ID" value="XM_003080616.1"/>
</dbReference>
<dbReference type="EMBL" id="KZ155780">
    <property type="protein sequence ID" value="OUS46855.1"/>
    <property type="molecule type" value="Genomic_DNA"/>
</dbReference>
<evidence type="ECO:0000256" key="10">
    <source>
        <dbReference type="ARBA" id="ARBA00023268"/>
    </source>
</evidence>
<evidence type="ECO:0000256" key="9">
    <source>
        <dbReference type="ARBA" id="ARBA00023267"/>
    </source>
</evidence>
<keyword evidence="8 11" id="KW-0067">ATP-binding</keyword>
<dbReference type="SUPFAM" id="SSF51246">
    <property type="entry name" value="Rudiment single hybrid motif"/>
    <property type="match status" value="1"/>
</dbReference>
<evidence type="ECO:0000256" key="5">
    <source>
        <dbReference type="ARBA" id="ARBA00022598"/>
    </source>
</evidence>
<dbReference type="PROSITE" id="PS00188">
    <property type="entry name" value="BIOTIN"/>
    <property type="match status" value="1"/>
</dbReference>
<evidence type="ECO:0000259" key="16">
    <source>
        <dbReference type="PROSITE" id="PS50991"/>
    </source>
</evidence>
<reference evidence="17 19" key="1">
    <citation type="journal article" date="2006" name="Proc. Natl. Acad. Sci. U.S.A.">
        <title>Genome analysis of the smallest free-living eukaryote Ostreococcus tauri unveils many unique features.</title>
        <authorList>
            <person name="Derelle E."/>
            <person name="Ferraz C."/>
            <person name="Rombauts S."/>
            <person name="Rouze P."/>
            <person name="Worden A.Z."/>
            <person name="Robbens S."/>
            <person name="Partensky F."/>
            <person name="Degroeve S."/>
            <person name="Echeynie S."/>
            <person name="Cooke R."/>
            <person name="Saeys Y."/>
            <person name="Wuyts J."/>
            <person name="Jabbari K."/>
            <person name="Bowler C."/>
            <person name="Panaud O."/>
            <person name="Piegu B."/>
            <person name="Ball S.G."/>
            <person name="Ral J.-P."/>
            <person name="Bouget F.-Y."/>
            <person name="Piganeau G."/>
            <person name="De Baets B."/>
            <person name="Picard A."/>
            <person name="Delseny M."/>
            <person name="Demaille J."/>
            <person name="Van de Peer Y."/>
            <person name="Moreau H."/>
        </authorList>
    </citation>
    <scope>NUCLEOTIDE SEQUENCE [LARGE SCALE GENOMIC DNA]</scope>
    <source>
        <strain evidence="17 19">OTTH0595</strain>
    </source>
</reference>
<dbReference type="Pfam" id="PF00364">
    <property type="entry name" value="Biotin_lipoyl"/>
    <property type="match status" value="1"/>
</dbReference>
<dbReference type="InterPro" id="IPR005481">
    <property type="entry name" value="BC-like_N"/>
</dbReference>
<dbReference type="InterPro" id="IPR011761">
    <property type="entry name" value="ATP-grasp"/>
</dbReference>
<dbReference type="PROSITE" id="PS00867">
    <property type="entry name" value="CPSASE_2"/>
    <property type="match status" value="1"/>
</dbReference>
<evidence type="ECO:0000259" key="14">
    <source>
        <dbReference type="PROSITE" id="PS50975"/>
    </source>
</evidence>
<evidence type="ECO:0000259" key="13">
    <source>
        <dbReference type="PROSITE" id="PS50968"/>
    </source>
</evidence>
<feature type="region of interest" description="Disordered" evidence="12">
    <location>
        <begin position="1"/>
        <end position="88"/>
    </location>
</feature>
<dbReference type="CDD" id="cd06850">
    <property type="entry name" value="biotinyl_domain"/>
    <property type="match status" value="1"/>
</dbReference>
<dbReference type="FunFam" id="3.20.20.70:FF:000033">
    <property type="entry name" value="Pyruvate carboxylase"/>
    <property type="match status" value="1"/>
</dbReference>
<dbReference type="SMART" id="SM00878">
    <property type="entry name" value="Biotin_carb_C"/>
    <property type="match status" value="1"/>
</dbReference>
<keyword evidence="9" id="KW-0092">Biotin</keyword>
<name>Q013U7_OSTTA</name>
<feature type="domain" description="ATP-grasp" evidence="14">
    <location>
        <begin position="237"/>
        <end position="434"/>
    </location>
</feature>
<feature type="compositionally biased region" description="Basic and acidic residues" evidence="12">
    <location>
        <begin position="76"/>
        <end position="88"/>
    </location>
</feature>
<sequence length="1272" mass="137451">MASSARAAGASVIKTSRARDGKKRACVRARVSSARAGTANEGRDVDGSNGPPRGVVDARRRTGGRSRTAAGARTGGGRDAETPGGDREGVIASATANGENATSGGRTIEDILRAKSGFTKILCANRGEIAVRVFRAGQELGMKTVAIFADADRQSTHRYKADESYEVGVGKAPVAAYLDYESIIRCAKENGAQAIHPGYGLLSENATFARRCEEEGIVLIGPRSQTLTEMGDKVIAKQKATECGLPLVPGTATATMDVNDALEFAREFGMPIMLKAAMGGGGRGMRVVKEFDELEDAFKRASSEAQTAFGDGRMFLERYVEAPRHIEVQILADNYGNVVHLGERDCSVQRRHQKVVELAPAPNLDPVLRDTLCNDAIKLAKHVNYRNAGTVEFMVDKEGRHYFLEVNPRIQVEHTVTEEVTGVDLVQSQILIAGGQKLSDIGINSQEDIVLRGFAMQCRITTEDPSMNFAPDFGKVEVYRPPGGMGVRLDGEVVVGSRVSPNYDSLLVKLTCTEKTFDAAVQKMYRSLNEFRIRGVKTNIPFLLNVMQNETFLSANFATDFIDSTPSLFKLDSYIDDTQKLLNYLGDVAVNGSSHPGAVGPAPTCVEPPVPEPKKLLDDLQGKGFKAILDKEGPAGFAKAVRNHKGLLIMDTTWRDAHQSLLATRVRTHDMRRSAPLTRSALDGAYSLEMWGGATFDVALRFLQEDPWRRLELLREQVPNIPFQMLLRGANAVGYTSYADNVVQAFVHQAKKSGVDIFRVFDSLNYEDNLMFGIDAVRNANGVVEATICYSGDVSDPKRTKYTLDYYVALTEKLVAHGIDVLAIKDMAGLLKPRAATMLVEAIRAKFPDLPIHVHTHDTASTGVASMLACANAGADVVDVCMDALSGTTSQPSIGAVLNSVAGTDLDTGMDIEEVLKLNLFWEQTRGLYSPYESGIKSGSSDVYIHEMPGGQYTNLKFQAYANGLGSEWDRIKDSYATANRILGDIVKVTPSSKVVGDFAQFLVANNLDEKSLLEKADTLSFPTSVVEYFQGYLGQPVGGFPEPLRSKVVKGKDIINGRPGASLPELDLSKLQNDLARKHVGRRAITHKDTLAAALYPKVFDEYVVKRDTVGPVGLLPTKAFLKGLDIDEEIEVTTDRGVSTNIKLKAVGELLPSGSREVFFEVNGIPRVVEIHDRKVLESTKSGVVSTAREKSDPLDEGSIGAPMSGDVVDVLIAPGQKVKAGESLVVLSAMKMETTVASPVSGTLKHVVVVKGDSCAAGDLLCAIDTDAA</sequence>
<keyword evidence="6" id="KW-0479">Metal-binding</keyword>
<reference evidence="18" key="3">
    <citation type="submission" date="2017-04" db="EMBL/GenBank/DDBJ databases">
        <title>Population genomics of picophytoplankton unveils novel chromosome hypervariability.</title>
        <authorList>
            <consortium name="DOE Joint Genome Institute"/>
            <person name="Blanc-Mathieu R."/>
            <person name="Krasovec M."/>
            <person name="Hebrard M."/>
            <person name="Yau S."/>
            <person name="Desgranges E."/>
            <person name="Martin J."/>
            <person name="Schackwitz W."/>
            <person name="Kuo A."/>
            <person name="Salin G."/>
            <person name="Donnadieu C."/>
            <person name="Desdevises Y."/>
            <person name="Sanchez-Ferandin S."/>
            <person name="Moreau H."/>
            <person name="Rivals E."/>
            <person name="Grigoriev I.V."/>
            <person name="Grimsley N."/>
            <person name="Eyre-Walker A."/>
            <person name="Piganeau G."/>
        </authorList>
    </citation>
    <scope>NUCLEOTIDE SEQUENCE [LARGE SCALE GENOMIC DNA]</scope>
    <source>
        <strain evidence="18">RCC 1115</strain>
    </source>
</reference>
<keyword evidence="5" id="KW-0436">Ligase</keyword>
<dbReference type="SUPFAM" id="SSF56059">
    <property type="entry name" value="Glutathione synthetase ATP-binding domain-like"/>
    <property type="match status" value="1"/>
</dbReference>
<dbReference type="STRING" id="70448.Q013U7"/>
<dbReference type="GO" id="GO:0004736">
    <property type="term" value="F:pyruvate carboxylase activity"/>
    <property type="evidence" value="ECO:0007669"/>
    <property type="project" value="UniProtKB-EC"/>
</dbReference>
<evidence type="ECO:0000256" key="4">
    <source>
        <dbReference type="ARBA" id="ARBA00022432"/>
    </source>
</evidence>
<comment type="cofactor">
    <cofactor evidence="1">
        <name>biotin</name>
        <dbReference type="ChEBI" id="CHEBI:57586"/>
    </cofactor>
</comment>
<dbReference type="InterPro" id="IPR003379">
    <property type="entry name" value="Carboxylase_cons_dom"/>
</dbReference>
<dbReference type="FunFam" id="2.40.50.100:FF:000003">
    <property type="entry name" value="Acetyl-CoA carboxylase biotin carboxyl carrier protein"/>
    <property type="match status" value="1"/>
</dbReference>
<dbReference type="Proteomes" id="UP000195557">
    <property type="component" value="Unassembled WGS sequence"/>
</dbReference>
<dbReference type="NCBIfam" id="NF009554">
    <property type="entry name" value="PRK12999.1"/>
    <property type="match status" value="1"/>
</dbReference>
<accession>A0A454XU87</accession>
<keyword evidence="19" id="KW-1185">Reference proteome</keyword>
<dbReference type="SUPFAM" id="SSF89000">
    <property type="entry name" value="post-HMGL domain-like"/>
    <property type="match status" value="1"/>
</dbReference>
<evidence type="ECO:0000313" key="17">
    <source>
        <dbReference type="EMBL" id="CAL54832.1"/>
    </source>
</evidence>
<dbReference type="PANTHER" id="PTHR43778">
    <property type="entry name" value="PYRUVATE CARBOXYLASE"/>
    <property type="match status" value="1"/>
</dbReference>
<dbReference type="GO" id="GO:0005524">
    <property type="term" value="F:ATP binding"/>
    <property type="evidence" value="ECO:0007669"/>
    <property type="project" value="UniProtKB-UniRule"/>
</dbReference>
<dbReference type="Gene3D" id="3.20.20.70">
    <property type="entry name" value="Aldolase class I"/>
    <property type="match status" value="1"/>
</dbReference>
<organism evidence="17 19">
    <name type="scientific">Ostreococcus tauri</name>
    <name type="common">Marine green alga</name>
    <dbReference type="NCBI Taxonomy" id="70448"/>
    <lineage>
        <taxon>Eukaryota</taxon>
        <taxon>Viridiplantae</taxon>
        <taxon>Chlorophyta</taxon>
        <taxon>Mamiellophyceae</taxon>
        <taxon>Mamiellales</taxon>
        <taxon>Bathycoccaceae</taxon>
        <taxon>Ostreococcus</taxon>
    </lineage>
</organism>
<dbReference type="AlphaFoldDB" id="Q013U7"/>
<protein>
    <recommendedName>
        <fullName evidence="3">pyruvate carboxylase</fullName>
        <ecNumber evidence="3">6.4.1.1</ecNumber>
    </recommendedName>
</protein>
<dbReference type="OMA" id="AEACICY"/>
<dbReference type="InterPro" id="IPR011053">
    <property type="entry name" value="Single_hybrid_motif"/>
</dbReference>
<dbReference type="Gene3D" id="3.30.470.20">
    <property type="entry name" value="ATP-grasp fold, B domain"/>
    <property type="match status" value="1"/>
</dbReference>
<dbReference type="FunFam" id="3.30.470.20:FF:000012">
    <property type="entry name" value="Pyruvate carboxylase"/>
    <property type="match status" value="1"/>
</dbReference>
<dbReference type="GeneID" id="9833476"/>
<dbReference type="InterPro" id="IPR005482">
    <property type="entry name" value="Biotin_COase_C"/>
</dbReference>
<dbReference type="GO" id="GO:0046872">
    <property type="term" value="F:metal ion binding"/>
    <property type="evidence" value="ECO:0007669"/>
    <property type="project" value="UniProtKB-KW"/>
</dbReference>
<dbReference type="Gene3D" id="3.10.600.10">
    <property type="entry name" value="pyruvate carboxylase f1077a mutant domain"/>
    <property type="match status" value="1"/>
</dbReference>
<dbReference type="InterPro" id="IPR011764">
    <property type="entry name" value="Biotin_carboxylation_dom"/>
</dbReference>
<accession>A0A1Y5IIR3</accession>
<dbReference type="GO" id="GO:0005737">
    <property type="term" value="C:cytoplasm"/>
    <property type="evidence" value="ECO:0007669"/>
    <property type="project" value="TreeGrafter"/>
</dbReference>
<dbReference type="Pfam" id="PF02786">
    <property type="entry name" value="CPSase_L_D2"/>
    <property type="match status" value="1"/>
</dbReference>
<dbReference type="EMBL" id="CAID01000008">
    <property type="protein sequence ID" value="CAL54832.1"/>
    <property type="molecule type" value="Genomic_DNA"/>
</dbReference>
<proteinExistence type="predicted"/>
<dbReference type="GO" id="GO:0006094">
    <property type="term" value="P:gluconeogenesis"/>
    <property type="evidence" value="ECO:0007669"/>
    <property type="project" value="UniProtKB-UniPathway"/>
</dbReference>
<dbReference type="InterPro" id="IPR005930">
    <property type="entry name" value="Pyruv_COase"/>
</dbReference>
<evidence type="ECO:0000256" key="3">
    <source>
        <dbReference type="ARBA" id="ARBA00013057"/>
    </source>
</evidence>
<dbReference type="SUPFAM" id="SSF51569">
    <property type="entry name" value="Aldolase"/>
    <property type="match status" value="1"/>
</dbReference>
<dbReference type="InterPro" id="IPR013785">
    <property type="entry name" value="Aldolase_TIM"/>
</dbReference>
<dbReference type="PROSITE" id="PS50991">
    <property type="entry name" value="PYR_CT"/>
    <property type="match status" value="1"/>
</dbReference>
<evidence type="ECO:0000256" key="6">
    <source>
        <dbReference type="ARBA" id="ARBA00022723"/>
    </source>
</evidence>
<evidence type="ECO:0000256" key="8">
    <source>
        <dbReference type="ARBA" id="ARBA00022840"/>
    </source>
</evidence>
<gene>
    <name evidence="18" type="ORF">BE221DRAFT_191341</name>
    <name evidence="17" type="ORF">OT_ostta08g00980</name>
</gene>
<evidence type="ECO:0000313" key="18">
    <source>
        <dbReference type="EMBL" id="OUS46855.1"/>
    </source>
</evidence>
<evidence type="ECO:0000256" key="11">
    <source>
        <dbReference type="PROSITE-ProRule" id="PRU00409"/>
    </source>
</evidence>
<dbReference type="Gene3D" id="2.40.50.100">
    <property type="match status" value="1"/>
</dbReference>
<dbReference type="CDD" id="cd07937">
    <property type="entry name" value="DRE_TIM_PC_TC_5S"/>
    <property type="match status" value="1"/>
</dbReference>
<dbReference type="NCBIfam" id="TIGR01235">
    <property type="entry name" value="pyruv_carbox"/>
    <property type="match status" value="1"/>
</dbReference>
<dbReference type="InterPro" id="IPR011054">
    <property type="entry name" value="Rudment_hybrid_motif"/>
</dbReference>
<dbReference type="PROSITE" id="PS50968">
    <property type="entry name" value="BIOTINYL_LIPOYL"/>
    <property type="match status" value="1"/>
</dbReference>
<dbReference type="PROSITE" id="PS50975">
    <property type="entry name" value="ATP_GRASP"/>
    <property type="match status" value="1"/>
</dbReference>
<dbReference type="OrthoDB" id="196847at2759"/>
<dbReference type="Pfam" id="PF02436">
    <property type="entry name" value="PYC_OADA"/>
    <property type="match status" value="1"/>
</dbReference>
<accession>Q013U7</accession>
<dbReference type="SUPFAM" id="SSF52440">
    <property type="entry name" value="PreATP-grasp domain"/>
    <property type="match status" value="1"/>
</dbReference>
<dbReference type="InParanoid" id="Q013U7"/>
<evidence type="ECO:0000256" key="2">
    <source>
        <dbReference type="ARBA" id="ARBA00004742"/>
    </source>
</evidence>
<dbReference type="PANTHER" id="PTHR43778:SF2">
    <property type="entry name" value="PYRUVATE CARBOXYLASE, MITOCHONDRIAL"/>
    <property type="match status" value="1"/>
</dbReference>
<dbReference type="InterPro" id="IPR055268">
    <property type="entry name" value="PCB-like"/>
</dbReference>
<dbReference type="InterPro" id="IPR016185">
    <property type="entry name" value="PreATP-grasp_dom_sf"/>
</dbReference>
<evidence type="ECO:0000313" key="19">
    <source>
        <dbReference type="Proteomes" id="UP000009170"/>
    </source>
</evidence>
<dbReference type="EC" id="6.4.1.1" evidence="3"/>
<dbReference type="Proteomes" id="UP000009170">
    <property type="component" value="Unassembled WGS sequence"/>
</dbReference>
<feature type="domain" description="Lipoyl-binding" evidence="13">
    <location>
        <begin position="1190"/>
        <end position="1268"/>
    </location>
</feature>
<evidence type="ECO:0000256" key="12">
    <source>
        <dbReference type="SAM" id="MobiDB-lite"/>
    </source>
</evidence>
<feature type="domain" description="Biotin carboxylation" evidence="15">
    <location>
        <begin position="117"/>
        <end position="567"/>
    </location>
</feature>
<dbReference type="Pfam" id="PF00682">
    <property type="entry name" value="HMGL-like"/>
    <property type="match status" value="1"/>
</dbReference>
<feature type="domain" description="Pyruvate carboxyltransferase" evidence="16">
    <location>
        <begin position="647"/>
        <end position="916"/>
    </location>
</feature>
<dbReference type="NCBIfam" id="NF006761">
    <property type="entry name" value="PRK09282.1"/>
    <property type="match status" value="1"/>
</dbReference>
<dbReference type="SUPFAM" id="SSF51230">
    <property type="entry name" value="Single hybrid motif"/>
    <property type="match status" value="1"/>
</dbReference>
<evidence type="ECO:0000259" key="15">
    <source>
        <dbReference type="PROSITE" id="PS50979"/>
    </source>
</evidence>
<keyword evidence="4" id="KW-0312">Gluconeogenesis</keyword>
<dbReference type="GO" id="GO:0016421">
    <property type="term" value="F:CoA carboxylase activity"/>
    <property type="evidence" value="ECO:0007669"/>
    <property type="project" value="UniProtKB-ARBA"/>
</dbReference>
<dbReference type="InterPro" id="IPR000891">
    <property type="entry name" value="PYR_CT"/>
</dbReference>
<keyword evidence="7 11" id="KW-0547">Nucleotide-binding</keyword>
<dbReference type="InterPro" id="IPR001882">
    <property type="entry name" value="Biotin_BS"/>
</dbReference>
<dbReference type="InterPro" id="IPR000089">
    <property type="entry name" value="Biotin_lipoyl"/>
</dbReference>
<dbReference type="PROSITE" id="PS50979">
    <property type="entry name" value="BC"/>
    <property type="match status" value="1"/>
</dbReference>
<dbReference type="KEGG" id="ota:OT_ostta08g00980"/>
<dbReference type="InterPro" id="IPR005479">
    <property type="entry name" value="CPAse_ATP-bd"/>
</dbReference>
<comment type="pathway">
    <text evidence="2">Carbohydrate biosynthesis; gluconeogenesis.</text>
</comment>
<dbReference type="Pfam" id="PF02785">
    <property type="entry name" value="Biotin_carb_C"/>
    <property type="match status" value="1"/>
</dbReference>
<evidence type="ECO:0000256" key="1">
    <source>
        <dbReference type="ARBA" id="ARBA00001953"/>
    </source>
</evidence>
<reference evidence="17" key="2">
    <citation type="journal article" date="2014" name="BMC Genomics">
        <title>An improved genome of the model marine alga Ostreococcus tauri unfolds by assessing Illumina de novo assemblies.</title>
        <authorList>
            <person name="Blanc-Mathieu R."/>
            <person name="Verhelst B."/>
            <person name="Derelle E."/>
            <person name="Rombauts S."/>
            <person name="Bouget F.Y."/>
            <person name="Carre I."/>
            <person name="Chateau A."/>
            <person name="Eyre-Walker A."/>
            <person name="Grimsley N."/>
            <person name="Moreau H."/>
            <person name="Piegu B."/>
            <person name="Rivals E."/>
            <person name="Schackwitz W."/>
            <person name="Van de Peer Y."/>
            <person name="Piganeau G."/>
        </authorList>
    </citation>
    <scope>NUCLEOTIDE SEQUENCE</scope>
    <source>
        <strain evidence="17">RCC4221</strain>
    </source>
</reference>
<keyword evidence="10" id="KW-0511">Multifunctional enzyme</keyword>
<dbReference type="Pfam" id="PF00289">
    <property type="entry name" value="Biotin_carb_N"/>
    <property type="match status" value="1"/>
</dbReference>
<evidence type="ECO:0000256" key="7">
    <source>
        <dbReference type="ARBA" id="ARBA00022741"/>
    </source>
</evidence>
<dbReference type="UniPathway" id="UPA00138"/>